<keyword evidence="1" id="KW-1133">Transmembrane helix</keyword>
<keyword evidence="3" id="KW-1185">Reference proteome</keyword>
<keyword evidence="1" id="KW-0472">Membrane</keyword>
<sequence length="188" mass="20287">MNLIRPELRDAFWRWREVIGTLAVASLGLWLIWLGGFLLVPLGAIVSASALFLSVLALRRLRFAQGTDAPGIVSVDEGQIAYFGPEAGGFVSVRELVELRLVRLNGRRHWRLKQADGQALLVPVEAEGAEALFDAFATLPGLDTQALVAALDRPSPTGRAQNGAGLPALSGMDPGAVIWKRPLSVTRR</sequence>
<dbReference type="EMBL" id="SSND01000001">
    <property type="protein sequence ID" value="THD85128.1"/>
    <property type="molecule type" value="Genomic_DNA"/>
</dbReference>
<proteinExistence type="predicted"/>
<feature type="transmembrane region" description="Helical" evidence="1">
    <location>
        <begin position="12"/>
        <end position="33"/>
    </location>
</feature>
<dbReference type="AlphaFoldDB" id="A0A4S3MRK6"/>
<organism evidence="2 3">
    <name type="scientific">Aliigemmobacter aestuarii</name>
    <dbReference type="NCBI Taxonomy" id="1445661"/>
    <lineage>
        <taxon>Bacteria</taxon>
        <taxon>Pseudomonadati</taxon>
        <taxon>Pseudomonadota</taxon>
        <taxon>Alphaproteobacteria</taxon>
        <taxon>Rhodobacterales</taxon>
        <taxon>Paracoccaceae</taxon>
        <taxon>Aliigemmobacter</taxon>
    </lineage>
</organism>
<evidence type="ECO:0000313" key="3">
    <source>
        <dbReference type="Proteomes" id="UP000309450"/>
    </source>
</evidence>
<dbReference type="RefSeq" id="WP_136393504.1">
    <property type="nucleotide sequence ID" value="NZ_SSND01000001.1"/>
</dbReference>
<keyword evidence="1" id="KW-0812">Transmembrane</keyword>
<gene>
    <name evidence="2" type="ORF">E7811_05290</name>
</gene>
<dbReference type="OrthoDB" id="7851333at2"/>
<comment type="caution">
    <text evidence="2">The sequence shown here is derived from an EMBL/GenBank/DDBJ whole genome shotgun (WGS) entry which is preliminary data.</text>
</comment>
<protein>
    <submittedName>
        <fullName evidence="2">Uncharacterized protein</fullName>
    </submittedName>
</protein>
<name>A0A4S3MRK6_9RHOB</name>
<reference evidence="2 3" key="1">
    <citation type="submission" date="2019-04" db="EMBL/GenBank/DDBJ databases">
        <title>Draft genome sequence of Gemmobacter aestuarii sp. nov.</title>
        <authorList>
            <person name="Hameed A."/>
            <person name="Lin S.-Y."/>
            <person name="Shahina M."/>
            <person name="Lai W.-A."/>
            <person name="Young C.-C."/>
        </authorList>
    </citation>
    <scope>NUCLEOTIDE SEQUENCE [LARGE SCALE GENOMIC DNA]</scope>
    <source>
        <strain evidence="2 3">CC-PW-75</strain>
    </source>
</reference>
<accession>A0A4S3MRK6</accession>
<evidence type="ECO:0000256" key="1">
    <source>
        <dbReference type="SAM" id="Phobius"/>
    </source>
</evidence>
<evidence type="ECO:0000313" key="2">
    <source>
        <dbReference type="EMBL" id="THD85128.1"/>
    </source>
</evidence>
<feature type="transmembrane region" description="Helical" evidence="1">
    <location>
        <begin position="39"/>
        <end position="58"/>
    </location>
</feature>
<dbReference type="Proteomes" id="UP000309450">
    <property type="component" value="Unassembled WGS sequence"/>
</dbReference>